<protein>
    <submittedName>
        <fullName evidence="4">Carbon monoxide dehydrogenase</fullName>
    </submittedName>
</protein>
<comment type="caution">
    <text evidence="4">The sequence shown here is derived from an EMBL/GenBank/DDBJ whole genome shotgun (WGS) entry which is preliminary data.</text>
</comment>
<accession>A0A1S2LAE8</accession>
<dbReference type="GO" id="GO:0016887">
    <property type="term" value="F:ATP hydrolysis activity"/>
    <property type="evidence" value="ECO:0007669"/>
    <property type="project" value="TreeGrafter"/>
</dbReference>
<keyword evidence="5" id="KW-1185">Reference proteome</keyword>
<keyword evidence="2" id="KW-0067">ATP-binding</keyword>
<dbReference type="InterPro" id="IPR002586">
    <property type="entry name" value="CobQ/CobB/MinD/ParA_Nub-bd_dom"/>
</dbReference>
<dbReference type="FunFam" id="3.40.50.300:FF:001573">
    <property type="entry name" value="Carbon monoxide dehydrogenase accessory protein CooC"/>
    <property type="match status" value="1"/>
</dbReference>
<sequence>MKIAITGKGGVGKTTLSACLAHLLKQNGKEVLAVDADPDANFGMALGFSEEELADVKTIANDRKLIKERTGAEPGISGQWFSLNPTVDDVPKRYVSVHNDIKLLQLGSVESGGAGCACPESTILKALLNHIILNDDDAVICDMEAGIEHLGRGTAGSVDAFIIVVEPGKRSIATAKTIVKLANDIGVNNIYAVVNKCVGNNAAEIEKALGNIPVIGTIPYMREAPEADLNGIPLFEHSPSCLSYVQPIYDFLLKQYEMKPV</sequence>
<proteinExistence type="predicted"/>
<dbReference type="GO" id="GO:0005829">
    <property type="term" value="C:cytosol"/>
    <property type="evidence" value="ECO:0007669"/>
    <property type="project" value="TreeGrafter"/>
</dbReference>
<dbReference type="PIRSF" id="PIRSF005647">
    <property type="entry name" value="CooC"/>
    <property type="match status" value="1"/>
</dbReference>
<feature type="domain" description="CobQ/CobB/MinD/ParA nucleotide binding" evidence="3">
    <location>
        <begin position="4"/>
        <end position="233"/>
    </location>
</feature>
<dbReference type="AlphaFoldDB" id="A0A1S2LAE8"/>
<dbReference type="PANTHER" id="PTHR43384:SF6">
    <property type="entry name" value="SEPTUM SITE-DETERMINING PROTEIN MIND HOMOLOG, CHLOROPLASTIC"/>
    <property type="match status" value="1"/>
</dbReference>
<evidence type="ECO:0000313" key="5">
    <source>
        <dbReference type="Proteomes" id="UP000180098"/>
    </source>
</evidence>
<name>A0A1S2LAE8_9BACI</name>
<dbReference type="GO" id="GO:0051782">
    <property type="term" value="P:negative regulation of cell division"/>
    <property type="evidence" value="ECO:0007669"/>
    <property type="project" value="TreeGrafter"/>
</dbReference>
<dbReference type="SUPFAM" id="SSF52540">
    <property type="entry name" value="P-loop containing nucleoside triphosphate hydrolases"/>
    <property type="match status" value="1"/>
</dbReference>
<dbReference type="Pfam" id="PF01656">
    <property type="entry name" value="CbiA"/>
    <property type="match status" value="1"/>
</dbReference>
<dbReference type="GO" id="GO:0009898">
    <property type="term" value="C:cytoplasmic side of plasma membrane"/>
    <property type="evidence" value="ECO:0007669"/>
    <property type="project" value="TreeGrafter"/>
</dbReference>
<evidence type="ECO:0000313" key="4">
    <source>
        <dbReference type="EMBL" id="OIJ09381.1"/>
    </source>
</evidence>
<dbReference type="OrthoDB" id="9778641at2"/>
<dbReference type="GO" id="GO:0005524">
    <property type="term" value="F:ATP binding"/>
    <property type="evidence" value="ECO:0007669"/>
    <property type="project" value="UniProtKB-KW"/>
</dbReference>
<organism evidence="4 5">
    <name type="scientific">Anaerobacillus arseniciselenatis</name>
    <dbReference type="NCBI Taxonomy" id="85682"/>
    <lineage>
        <taxon>Bacteria</taxon>
        <taxon>Bacillati</taxon>
        <taxon>Bacillota</taxon>
        <taxon>Bacilli</taxon>
        <taxon>Bacillales</taxon>
        <taxon>Bacillaceae</taxon>
        <taxon>Anaerobacillus</taxon>
    </lineage>
</organism>
<dbReference type="InterPro" id="IPR027417">
    <property type="entry name" value="P-loop_NTPase"/>
</dbReference>
<dbReference type="RefSeq" id="WP_071314590.1">
    <property type="nucleotide sequence ID" value="NZ_MLQQ01000045.1"/>
</dbReference>
<dbReference type="CDD" id="cd02034">
    <property type="entry name" value="CooC1"/>
    <property type="match status" value="1"/>
</dbReference>
<evidence type="ECO:0000256" key="2">
    <source>
        <dbReference type="ARBA" id="ARBA00022840"/>
    </source>
</evidence>
<gene>
    <name evidence="4" type="ORF">BKP35_17030</name>
</gene>
<dbReference type="EMBL" id="MLQQ01000045">
    <property type="protein sequence ID" value="OIJ09381.1"/>
    <property type="molecule type" value="Genomic_DNA"/>
</dbReference>
<dbReference type="InterPro" id="IPR014433">
    <property type="entry name" value="CooC"/>
</dbReference>
<dbReference type="InterPro" id="IPR050625">
    <property type="entry name" value="ParA/MinD_ATPase"/>
</dbReference>
<dbReference type="Gene3D" id="3.40.50.300">
    <property type="entry name" value="P-loop containing nucleotide triphosphate hydrolases"/>
    <property type="match status" value="1"/>
</dbReference>
<dbReference type="PANTHER" id="PTHR43384">
    <property type="entry name" value="SEPTUM SITE-DETERMINING PROTEIN MIND HOMOLOG, CHLOROPLASTIC-RELATED"/>
    <property type="match status" value="1"/>
</dbReference>
<keyword evidence="1" id="KW-0547">Nucleotide-binding</keyword>
<dbReference type="Proteomes" id="UP000180098">
    <property type="component" value="Unassembled WGS sequence"/>
</dbReference>
<evidence type="ECO:0000259" key="3">
    <source>
        <dbReference type="Pfam" id="PF01656"/>
    </source>
</evidence>
<reference evidence="4 5" key="1">
    <citation type="submission" date="2016-10" db="EMBL/GenBank/DDBJ databases">
        <title>Draft genome sequences of four alkaliphilic bacteria belonging to the Anaerobacillus genus.</title>
        <authorList>
            <person name="Bassil N.M."/>
            <person name="Lloyd J.R."/>
        </authorList>
    </citation>
    <scope>NUCLEOTIDE SEQUENCE [LARGE SCALE GENOMIC DNA]</scope>
    <source>
        <strain evidence="4 5">DSM 15340</strain>
    </source>
</reference>
<evidence type="ECO:0000256" key="1">
    <source>
        <dbReference type="ARBA" id="ARBA00022741"/>
    </source>
</evidence>